<dbReference type="EC" id="6.3.4.15" evidence="3"/>
<dbReference type="STRING" id="1123866.NT01SARS_1344"/>
<evidence type="ECO:0000256" key="1">
    <source>
        <dbReference type="ARBA" id="ARBA00022598"/>
    </source>
</evidence>
<dbReference type="InterPro" id="IPR004143">
    <property type="entry name" value="BPL_LPL_catalytic"/>
</dbReference>
<evidence type="ECO:0000313" key="6">
    <source>
        <dbReference type="EMBL" id="EJP71531.1"/>
    </source>
</evidence>
<dbReference type="PANTHER" id="PTHR12835:SF5">
    <property type="entry name" value="BIOTIN--PROTEIN LIGASE"/>
    <property type="match status" value="1"/>
</dbReference>
<dbReference type="PROSITE" id="PS51733">
    <property type="entry name" value="BPL_LPL_CATALYTIC"/>
    <property type="match status" value="1"/>
</dbReference>
<dbReference type="Pfam" id="PF03099">
    <property type="entry name" value="BPL_LplA_LipB"/>
    <property type="match status" value="1"/>
</dbReference>
<feature type="domain" description="BPL/LPL catalytic" evidence="5">
    <location>
        <begin position="3"/>
        <end position="188"/>
    </location>
</feature>
<evidence type="ECO:0000313" key="7">
    <source>
        <dbReference type="Proteomes" id="UP000010305"/>
    </source>
</evidence>
<dbReference type="GO" id="GO:0004077">
    <property type="term" value="F:biotin--[biotin carboxyl-carrier protein] ligase activity"/>
    <property type="evidence" value="ECO:0007669"/>
    <property type="project" value="UniProtKB-EC"/>
</dbReference>
<dbReference type="AlphaFoldDB" id="J5KCI1"/>
<comment type="catalytic activity">
    <reaction evidence="4">
        <text>biotin + L-lysyl-[protein] + ATP = N(6)-biotinyl-L-lysyl-[protein] + AMP + diphosphate + H(+)</text>
        <dbReference type="Rhea" id="RHEA:11756"/>
        <dbReference type="Rhea" id="RHEA-COMP:9752"/>
        <dbReference type="Rhea" id="RHEA-COMP:10505"/>
        <dbReference type="ChEBI" id="CHEBI:15378"/>
        <dbReference type="ChEBI" id="CHEBI:29969"/>
        <dbReference type="ChEBI" id="CHEBI:30616"/>
        <dbReference type="ChEBI" id="CHEBI:33019"/>
        <dbReference type="ChEBI" id="CHEBI:57586"/>
        <dbReference type="ChEBI" id="CHEBI:83144"/>
        <dbReference type="ChEBI" id="CHEBI:456215"/>
        <dbReference type="EC" id="6.3.4.15"/>
    </reaction>
</comment>
<dbReference type="SUPFAM" id="SSF55681">
    <property type="entry name" value="Class II aaRS and biotin synthetases"/>
    <property type="match status" value="1"/>
</dbReference>
<dbReference type="GO" id="GO:0005737">
    <property type="term" value="C:cytoplasm"/>
    <property type="evidence" value="ECO:0007669"/>
    <property type="project" value="TreeGrafter"/>
</dbReference>
<dbReference type="InterPro" id="IPR045864">
    <property type="entry name" value="aa-tRNA-synth_II/BPL/LPL"/>
</dbReference>
<dbReference type="HOGENOM" id="CLU_051096_5_2_6"/>
<dbReference type="EMBL" id="JH611157">
    <property type="protein sequence ID" value="EJP71531.1"/>
    <property type="molecule type" value="Genomic_DNA"/>
</dbReference>
<keyword evidence="2" id="KW-0092">Biotin</keyword>
<dbReference type="Gene3D" id="2.30.30.100">
    <property type="match status" value="1"/>
</dbReference>
<dbReference type="Gene3D" id="3.30.930.10">
    <property type="entry name" value="Bira Bifunctional Protein, Domain 2"/>
    <property type="match status" value="1"/>
</dbReference>
<name>J5KCI1_9GAMM</name>
<dbReference type="CDD" id="cd16442">
    <property type="entry name" value="BPL"/>
    <property type="match status" value="1"/>
</dbReference>
<organism evidence="6 7">
    <name type="scientific">SAR86 cluster bacterium SAR86A</name>
    <dbReference type="NCBI Taxonomy" id="1123866"/>
    <lineage>
        <taxon>Bacteria</taxon>
        <taxon>Pseudomonadati</taxon>
        <taxon>Pseudomonadota</taxon>
        <taxon>Gammaproteobacteria</taxon>
        <taxon>SAR86 cluster</taxon>
    </lineage>
</organism>
<sequence length="247" mass="28034">MKQLKKDIILANVPKNRINLDIFEEIDSTNEFLKKNIQSNEFNLVASEKQTNGKGRRGKKWHSPKKGNIYMSISTKNTFKSGPLSLITGIICTKVLSNISQTEEIGLKWPNDLVFNNKKIGGILVEKDIYANEEKTIIGIGINFNINGEENWWGDISELKIEDQRNVIIAKITSEIIKAYDKDHFDWVNQWENLCIHLNKEVKINNHDSTTEDGVFIGIEDDGSALIKTESGMKSFKSSEISIKGVY</sequence>
<keyword evidence="1 6" id="KW-0436">Ligase</keyword>
<dbReference type="PANTHER" id="PTHR12835">
    <property type="entry name" value="BIOTIN PROTEIN LIGASE"/>
    <property type="match status" value="1"/>
</dbReference>
<reference evidence="6 7" key="1">
    <citation type="journal article" date="2012" name="ISME J.">
        <title>Genomic insights to SAR86, an abundant and uncultivated marine bacterial lineage.</title>
        <authorList>
            <person name="Dupont C.L."/>
            <person name="Rusch D.B."/>
            <person name="Yooseph S."/>
            <person name="Lombardo M.J."/>
            <person name="Richter R.A."/>
            <person name="Valas R."/>
            <person name="Novotny M."/>
            <person name="Yee-Greenbaum J."/>
            <person name="Selengut J.D."/>
            <person name="Haft D.H."/>
            <person name="Halpern A.L."/>
            <person name="Lasken R.S."/>
            <person name="Nealson K."/>
            <person name="Friedman R."/>
            <person name="Venter J.C."/>
        </authorList>
    </citation>
    <scope>NUCLEOTIDE SEQUENCE [LARGE SCALE GENOMIC DNA]</scope>
</reference>
<evidence type="ECO:0000256" key="2">
    <source>
        <dbReference type="ARBA" id="ARBA00023267"/>
    </source>
</evidence>
<evidence type="ECO:0000259" key="5">
    <source>
        <dbReference type="PROSITE" id="PS51733"/>
    </source>
</evidence>
<accession>J5KCI1</accession>
<evidence type="ECO:0000256" key="3">
    <source>
        <dbReference type="ARBA" id="ARBA00024227"/>
    </source>
</evidence>
<dbReference type="InterPro" id="IPR003142">
    <property type="entry name" value="BPL_C"/>
</dbReference>
<dbReference type="Pfam" id="PF02237">
    <property type="entry name" value="BPL_C"/>
    <property type="match status" value="1"/>
</dbReference>
<protein>
    <recommendedName>
        <fullName evidence="3">biotin--[biotin carboxyl-carrier protein] ligase</fullName>
        <ecNumber evidence="3">6.3.4.15</ecNumber>
    </recommendedName>
</protein>
<proteinExistence type="predicted"/>
<dbReference type="InterPro" id="IPR004408">
    <property type="entry name" value="Biotin_CoA_COase_ligase"/>
</dbReference>
<dbReference type="Proteomes" id="UP000010305">
    <property type="component" value="Unassembled WGS sequence"/>
</dbReference>
<evidence type="ECO:0000256" key="4">
    <source>
        <dbReference type="ARBA" id="ARBA00047846"/>
    </source>
</evidence>
<gene>
    <name evidence="6" type="ORF">NT01SARS_1344</name>
</gene>
<dbReference type="NCBIfam" id="TIGR00121">
    <property type="entry name" value="birA_ligase"/>
    <property type="match status" value="1"/>
</dbReference>